<dbReference type="eggNOG" id="COG1842">
    <property type="taxonomic scope" value="Bacteria"/>
</dbReference>
<dbReference type="PANTHER" id="PTHR31088:SF6">
    <property type="entry name" value="PHAGE SHOCK PROTEIN A"/>
    <property type="match status" value="1"/>
</dbReference>
<evidence type="ECO:0000256" key="2">
    <source>
        <dbReference type="SAM" id="Coils"/>
    </source>
</evidence>
<dbReference type="Proteomes" id="UP000017396">
    <property type="component" value="Chromosome"/>
</dbReference>
<comment type="similarity">
    <text evidence="1">Belongs to the PspA/Vipp/IM30 family.</text>
</comment>
<evidence type="ECO:0000256" key="1">
    <source>
        <dbReference type="ARBA" id="ARBA00043985"/>
    </source>
</evidence>
<protein>
    <submittedName>
        <fullName evidence="4">Exodeoxyribonuclease VII large subunit</fullName>
    </submittedName>
</protein>
<feature type="coiled-coil region" evidence="2">
    <location>
        <begin position="42"/>
        <end position="158"/>
    </location>
</feature>
<dbReference type="InterPro" id="IPR007157">
    <property type="entry name" value="PspA_VIPP1"/>
</dbReference>
<evidence type="ECO:0000313" key="4">
    <source>
        <dbReference type="EMBL" id="AGY56613.1"/>
    </source>
</evidence>
<feature type="region of interest" description="Disordered" evidence="3">
    <location>
        <begin position="205"/>
        <end position="253"/>
    </location>
</feature>
<dbReference type="PATRIC" id="fig|1183438.3.peg.368"/>
<sequence>MSRSGRKSFVYWLFGERAGRVVVGFWNWLWGRPVEEGGNMSVKVAEQAYRDIQASVQRLTEAVATQVSAYRRAQQLYQQKVKEYQSYEQQALTAKKQDRLDLARQALSKALAIEQILPELQERVQKAEEYANAARARLEKEQQQLEDYKSRLQNLKDLNEINNALATMAQVSNEYNIDSARSQFEEANAAVQRKKFQVEALNELSESASQKAEDELKQLSADSELDRRLEALGQPSNPPLQLPVRESERQSEP</sequence>
<dbReference type="EMBL" id="CP003587">
    <property type="protein sequence ID" value="AGY56613.1"/>
    <property type="molecule type" value="Genomic_DNA"/>
</dbReference>
<organism evidence="4 5">
    <name type="scientific">Gloeobacter kilaueensis (strain ATCC BAA-2537 / CCAP 1431/1 / ULC 316 / JS1)</name>
    <dbReference type="NCBI Taxonomy" id="1183438"/>
    <lineage>
        <taxon>Bacteria</taxon>
        <taxon>Bacillati</taxon>
        <taxon>Cyanobacteriota</taxon>
        <taxon>Cyanophyceae</taxon>
        <taxon>Gloeobacterales</taxon>
        <taxon>Gloeobacteraceae</taxon>
        <taxon>Gloeobacter</taxon>
    </lineage>
</organism>
<dbReference type="HOGENOM" id="CLU_1081018_0_0_3"/>
<dbReference type="OrthoDB" id="482068at2"/>
<dbReference type="RefSeq" id="WP_023171630.1">
    <property type="nucleotide sequence ID" value="NC_022600.1"/>
</dbReference>
<reference evidence="4 5" key="1">
    <citation type="journal article" date="2013" name="PLoS ONE">
        <title>Cultivation and Complete Genome Sequencing of Gloeobacter kilaueensis sp. nov., from a Lava Cave in Kilauea Caldera, Hawai'i.</title>
        <authorList>
            <person name="Saw J.H."/>
            <person name="Schatz M."/>
            <person name="Brown M.V."/>
            <person name="Kunkel D.D."/>
            <person name="Foster J.S."/>
            <person name="Shick H."/>
            <person name="Christensen S."/>
            <person name="Hou S."/>
            <person name="Wan X."/>
            <person name="Donachie S.P."/>
        </authorList>
    </citation>
    <scope>NUCLEOTIDE SEQUENCE [LARGE SCALE GENOMIC DNA]</scope>
    <source>
        <strain evidence="5">JS</strain>
    </source>
</reference>
<dbReference type="PANTHER" id="PTHR31088">
    <property type="entry name" value="MEMBRANE-ASSOCIATED PROTEIN VIPP1, CHLOROPLASTIC"/>
    <property type="match status" value="1"/>
</dbReference>
<dbReference type="AlphaFoldDB" id="U5QCP1"/>
<gene>
    <name evidence="4" type="primary">xseA</name>
    <name evidence="4" type="ORF">GKIL_0366</name>
</gene>
<name>U5QCP1_GLOK1</name>
<evidence type="ECO:0000256" key="3">
    <source>
        <dbReference type="SAM" id="MobiDB-lite"/>
    </source>
</evidence>
<keyword evidence="5" id="KW-1185">Reference proteome</keyword>
<dbReference type="Pfam" id="PF04012">
    <property type="entry name" value="PspA_IM30"/>
    <property type="match status" value="1"/>
</dbReference>
<evidence type="ECO:0000313" key="5">
    <source>
        <dbReference type="Proteomes" id="UP000017396"/>
    </source>
</evidence>
<proteinExistence type="inferred from homology"/>
<accession>U5QCP1</accession>
<keyword evidence="2" id="KW-0175">Coiled coil</keyword>
<dbReference type="STRING" id="1183438.GKIL_0366"/>
<dbReference type="KEGG" id="glj:GKIL_0366"/>